<dbReference type="STRING" id="1423780.FD05_GL000109"/>
<comment type="caution">
    <text evidence="2">The sequence shown here is derived from an EMBL/GenBank/DDBJ whole genome shotgun (WGS) entry which is preliminary data.</text>
</comment>
<gene>
    <name evidence="2" type="ORF">LOT_1835</name>
</gene>
<evidence type="ECO:0000313" key="2">
    <source>
        <dbReference type="EMBL" id="GAD17297.1"/>
    </source>
</evidence>
<dbReference type="GeneID" id="301047405"/>
<name>S4NJ22_9LACO</name>
<keyword evidence="1" id="KW-0472">Membrane</keyword>
<dbReference type="AlphaFoldDB" id="S4NJ22"/>
<feature type="transmembrane region" description="Helical" evidence="1">
    <location>
        <begin position="103"/>
        <end position="120"/>
    </location>
</feature>
<proteinExistence type="predicted"/>
<dbReference type="PATRIC" id="fig|1423780.4.peg.108"/>
<reference evidence="3" key="1">
    <citation type="journal article" date="2013" name="Genome Announc.">
        <title>Draft Genome Sequence of D-Branched-Chain Amino Acid Producer Lactobacillus otakiensis JCM 15040T, Isolated from a Traditional Japanese Pickle.</title>
        <authorList>
            <person name="Doi K."/>
            <person name="Mori K."/>
            <person name="Mutaguchi Y."/>
            <person name="Tashiro K."/>
            <person name="Fujino Y."/>
            <person name="Ohmori T."/>
            <person name="Kuhara S."/>
            <person name="Ohshima T."/>
        </authorList>
    </citation>
    <scope>NUCLEOTIDE SEQUENCE [LARGE SCALE GENOMIC DNA]</scope>
    <source>
        <strain evidence="3">JCM 15040</strain>
    </source>
</reference>
<protein>
    <submittedName>
        <fullName evidence="2">Uncharacterized protein</fullName>
    </submittedName>
</protein>
<dbReference type="OrthoDB" id="2324744at2"/>
<feature type="transmembrane region" description="Helical" evidence="1">
    <location>
        <begin position="75"/>
        <end position="97"/>
    </location>
</feature>
<keyword evidence="3" id="KW-1185">Reference proteome</keyword>
<dbReference type="EMBL" id="BASH01000006">
    <property type="protein sequence ID" value="GAD17297.1"/>
    <property type="molecule type" value="Genomic_DNA"/>
</dbReference>
<dbReference type="eggNOG" id="ENOG5030A7Y">
    <property type="taxonomic scope" value="Bacteria"/>
</dbReference>
<feature type="transmembrane region" description="Helical" evidence="1">
    <location>
        <begin position="34"/>
        <end position="54"/>
    </location>
</feature>
<evidence type="ECO:0000313" key="3">
    <source>
        <dbReference type="Proteomes" id="UP000016361"/>
    </source>
</evidence>
<dbReference type="Proteomes" id="UP000016361">
    <property type="component" value="Unassembled WGS sequence"/>
</dbReference>
<dbReference type="RefSeq" id="WP_020281737.1">
    <property type="nucleotide sequence ID" value="NZ_AZED01000008.1"/>
</dbReference>
<sequence length="125" mass="14164">MKFNLKIALVCFLPYVPLIVLYFLVHLYISNKVIALLVGVGIFSILYNLVHYQYAKPFFKRHPELDPHNLELTTMANIVVGLGFVALVGLTLTGMYWDNPAVILLSFGLYYSVVNGFKSYRGTTK</sequence>
<organism evidence="2 3">
    <name type="scientific">Lentilactobacillus otakiensis DSM 19908 = JCM 15040</name>
    <dbReference type="NCBI Taxonomy" id="1423780"/>
    <lineage>
        <taxon>Bacteria</taxon>
        <taxon>Bacillati</taxon>
        <taxon>Bacillota</taxon>
        <taxon>Bacilli</taxon>
        <taxon>Lactobacillales</taxon>
        <taxon>Lactobacillaceae</taxon>
        <taxon>Lentilactobacillus</taxon>
    </lineage>
</organism>
<accession>S4NJ22</accession>
<evidence type="ECO:0000256" key="1">
    <source>
        <dbReference type="SAM" id="Phobius"/>
    </source>
</evidence>
<keyword evidence="1" id="KW-0812">Transmembrane</keyword>
<keyword evidence="1" id="KW-1133">Transmembrane helix</keyword>
<feature type="transmembrane region" description="Helical" evidence="1">
    <location>
        <begin position="7"/>
        <end position="28"/>
    </location>
</feature>